<keyword evidence="1" id="KW-1133">Transmembrane helix</keyword>
<keyword evidence="1" id="KW-0472">Membrane</keyword>
<feature type="transmembrane region" description="Helical" evidence="1">
    <location>
        <begin position="714"/>
        <end position="732"/>
    </location>
</feature>
<organism evidence="2 3">
    <name type="scientific">Halosolutus amylolyticus</name>
    <dbReference type="NCBI Taxonomy" id="2932267"/>
    <lineage>
        <taxon>Archaea</taxon>
        <taxon>Methanobacteriati</taxon>
        <taxon>Methanobacteriota</taxon>
        <taxon>Stenosarchaea group</taxon>
        <taxon>Halobacteria</taxon>
        <taxon>Halobacteriales</taxon>
        <taxon>Natrialbaceae</taxon>
        <taxon>Halosolutus</taxon>
    </lineage>
</organism>
<comment type="caution">
    <text evidence="2">The sequence shown here is derived from an EMBL/GenBank/DDBJ whole genome shotgun (WGS) entry which is preliminary data.</text>
</comment>
<name>A0ABD5PIP5_9EURY</name>
<gene>
    <name evidence="2" type="ORF">ACFO5R_00380</name>
</gene>
<accession>A0ABD5PIP5</accession>
<dbReference type="AlphaFoldDB" id="A0ABD5PIP5"/>
<evidence type="ECO:0000313" key="2">
    <source>
        <dbReference type="EMBL" id="MFC4540392.1"/>
    </source>
</evidence>
<sequence>MSERVLPVAVVCALALGLTIAAVPGAAVQSGSVTVDAASEPVEVGTESETHSVTIKNDRNESVSVDVSSSGSGISIDPDQYTVAAETTEEITLEIEAADDAGDGTITVSAGRDSDDFQVVRPAIAGLEDEPLDIGDVVVGDSASGEIDIQELTGEESLSYVDATVVNTDQDADLGVSASDTTLNWNAYADSGVDQYEDLSWEVELVPNGNEGAARTVDVEGRVIYPAEFGAVELDDEMTLDEPRDSTSTITKTVELEVENAGDLPLVLDDVTASSSNSGIDVSVADQPDTIDGRSQFGETVELAVTADTRLEEGEYDISGTVSSTNLSATDTSYEGTVTIEHGTELDAPNRIEFGDVPIGESERQSTSVGEVLGYNDVDNLEITLEDGPERWMTIEDSPGNLDAGESQPVVYQAAFDTDAELGTSYEWTYVVDGDGVDKKTVIVVASPVPLDLDPIRQDVSAYDGPVADGTVEMIETMDDRMRSGEVSSEDVTTVLSYGSAASLYLESMERVRERQSAGEYEAAQTEIVQAAAAYNTMTLYADELDGATFRADSDRAVSAAEDDLESAIGEQEAYYKDRLESGNVSLVEEATIQRQLARVVSLQGDDERAAALEASAKSSFENYTAAISTGERARQRAEETWSTMESEQFLTVAGQPLLLNPAKYDAYTDNVDEMNTAYENATATFEAAGESSRAADVATQHESRTATLQITRVSLFTSLAVYALAVLGIVVRTARGTYWYLRDARESVSGDFLV</sequence>
<reference evidence="2 3" key="1">
    <citation type="journal article" date="2019" name="Int. J. Syst. Evol. Microbiol.">
        <title>The Global Catalogue of Microorganisms (GCM) 10K type strain sequencing project: providing services to taxonomists for standard genome sequencing and annotation.</title>
        <authorList>
            <consortium name="The Broad Institute Genomics Platform"/>
            <consortium name="The Broad Institute Genome Sequencing Center for Infectious Disease"/>
            <person name="Wu L."/>
            <person name="Ma J."/>
        </authorList>
    </citation>
    <scope>NUCLEOTIDE SEQUENCE [LARGE SCALE GENOMIC DNA]</scope>
    <source>
        <strain evidence="2 3">WLHS5</strain>
    </source>
</reference>
<dbReference type="Proteomes" id="UP001595898">
    <property type="component" value="Unassembled WGS sequence"/>
</dbReference>
<dbReference type="RefSeq" id="WP_250142437.1">
    <property type="nucleotide sequence ID" value="NZ_JALIQP010000007.1"/>
</dbReference>
<protein>
    <submittedName>
        <fullName evidence="2">Uncharacterized protein</fullName>
    </submittedName>
</protein>
<keyword evidence="1" id="KW-0812">Transmembrane</keyword>
<dbReference type="InterPro" id="IPR013783">
    <property type="entry name" value="Ig-like_fold"/>
</dbReference>
<evidence type="ECO:0000256" key="1">
    <source>
        <dbReference type="SAM" id="Phobius"/>
    </source>
</evidence>
<proteinExistence type="predicted"/>
<evidence type="ECO:0000313" key="3">
    <source>
        <dbReference type="Proteomes" id="UP001595898"/>
    </source>
</evidence>
<dbReference type="Gene3D" id="2.60.40.10">
    <property type="entry name" value="Immunoglobulins"/>
    <property type="match status" value="1"/>
</dbReference>
<keyword evidence="3" id="KW-1185">Reference proteome</keyword>
<dbReference type="EMBL" id="JBHSFA010000001">
    <property type="protein sequence ID" value="MFC4540392.1"/>
    <property type="molecule type" value="Genomic_DNA"/>
</dbReference>